<gene>
    <name evidence="2" type="ORF">TRAPUB_12576</name>
</gene>
<dbReference type="SUPFAM" id="SSF52047">
    <property type="entry name" value="RNI-like"/>
    <property type="match status" value="1"/>
</dbReference>
<dbReference type="AlphaFoldDB" id="A0A1M2VTP9"/>
<dbReference type="OrthoDB" id="2754780at2759"/>
<keyword evidence="3" id="KW-1185">Reference proteome</keyword>
<comment type="caution">
    <text evidence="2">The sequence shown here is derived from an EMBL/GenBank/DDBJ whole genome shotgun (WGS) entry which is preliminary data.</text>
</comment>
<feature type="region of interest" description="Disordered" evidence="1">
    <location>
        <begin position="542"/>
        <end position="571"/>
    </location>
</feature>
<sequence length="571" mass="63381">MANTISNLYPDIILQARQDIESDIDIYTRAIVDLKSRLNTLTQICRLPPELLSEILVDDAMEVYHSTGPLHTSGFAWIRLAHVCRHFRAVALNTPRFWSYLQITKGGTFAELVARSKNAPLHINAHIHFSTKADRILSLDVLLQHSHHIKELRLDSSVEVIQGFCAKSASGFAILERLHLSAGWSSAAYGNGAPPPIPTITSARDTPSRLRHLKLWRLPFRWSDPVFSSRNLTTLVVVGKQAGERHSASFRNVGSFDDLFSALVVVAPRLKVLDITDALPAQGLSTTSPIALPRPSRSIPFPVLKSLCLAGEGLPLAHLHNHLSITSTASLHLTARNNLGGKELAQSVATNISEKLRLLALCITSPEDGSLLLSGWAHTRTSSDCDADSPFQMHFPSELSSVVLLLPVCQGAGNLFAHVQELRLSGTFMQPTWTDVFSRFASVKTLIVDEHPHGDFFHALTTLDHVPFPSLNVLDLSGFRFSLAGNMHQPFEDLLDWAIFRCNSSIPVDTIRLRACRYASAKRIEALKEVVVHVKWDDWEMESTTEEEDEGSSDEGLVDPWGNRYTDYDDY</sequence>
<dbReference type="STRING" id="154538.A0A1M2VTP9"/>
<protein>
    <submittedName>
        <fullName evidence="2">Uncharacterized protein</fullName>
    </submittedName>
</protein>
<evidence type="ECO:0000256" key="1">
    <source>
        <dbReference type="SAM" id="MobiDB-lite"/>
    </source>
</evidence>
<feature type="compositionally biased region" description="Acidic residues" evidence="1">
    <location>
        <begin position="542"/>
        <end position="557"/>
    </location>
</feature>
<evidence type="ECO:0000313" key="3">
    <source>
        <dbReference type="Proteomes" id="UP000184267"/>
    </source>
</evidence>
<dbReference type="OMA" id="NANEPEH"/>
<proteinExistence type="predicted"/>
<dbReference type="Proteomes" id="UP000184267">
    <property type="component" value="Unassembled WGS sequence"/>
</dbReference>
<evidence type="ECO:0000313" key="2">
    <source>
        <dbReference type="EMBL" id="OJT10892.1"/>
    </source>
</evidence>
<accession>A0A1M2VTP9</accession>
<name>A0A1M2VTP9_TRAPU</name>
<dbReference type="EMBL" id="MNAD01000712">
    <property type="protein sequence ID" value="OJT10892.1"/>
    <property type="molecule type" value="Genomic_DNA"/>
</dbReference>
<reference evidence="2 3" key="1">
    <citation type="submission" date="2016-10" db="EMBL/GenBank/DDBJ databases">
        <title>Genome sequence of the basidiomycete white-rot fungus Trametes pubescens.</title>
        <authorList>
            <person name="Makela M.R."/>
            <person name="Granchi Z."/>
            <person name="Peng M."/>
            <person name="De Vries R.P."/>
            <person name="Grigoriev I."/>
            <person name="Riley R."/>
            <person name="Hilden K."/>
        </authorList>
    </citation>
    <scope>NUCLEOTIDE SEQUENCE [LARGE SCALE GENOMIC DNA]</scope>
    <source>
        <strain evidence="2 3">FBCC735</strain>
    </source>
</reference>
<organism evidence="2 3">
    <name type="scientific">Trametes pubescens</name>
    <name type="common">White-rot fungus</name>
    <dbReference type="NCBI Taxonomy" id="154538"/>
    <lineage>
        <taxon>Eukaryota</taxon>
        <taxon>Fungi</taxon>
        <taxon>Dikarya</taxon>
        <taxon>Basidiomycota</taxon>
        <taxon>Agaricomycotina</taxon>
        <taxon>Agaricomycetes</taxon>
        <taxon>Polyporales</taxon>
        <taxon>Polyporaceae</taxon>
        <taxon>Trametes</taxon>
    </lineage>
</organism>